<dbReference type="EMBL" id="JAJSOF020000009">
    <property type="protein sequence ID" value="KAJ4446575.1"/>
    <property type="molecule type" value="Genomic_DNA"/>
</dbReference>
<keyword evidence="2" id="KW-1185">Reference proteome</keyword>
<reference evidence="1 2" key="1">
    <citation type="journal article" date="2022" name="Allergy">
        <title>Genome assembly and annotation of Periplaneta americana reveal a comprehensive cockroach allergen profile.</title>
        <authorList>
            <person name="Wang L."/>
            <person name="Xiong Q."/>
            <person name="Saelim N."/>
            <person name="Wang L."/>
            <person name="Nong W."/>
            <person name="Wan A.T."/>
            <person name="Shi M."/>
            <person name="Liu X."/>
            <person name="Cao Q."/>
            <person name="Hui J.H.L."/>
            <person name="Sookrung N."/>
            <person name="Leung T.F."/>
            <person name="Tungtrongchitr A."/>
            <person name="Tsui S.K.W."/>
        </authorList>
    </citation>
    <scope>NUCLEOTIDE SEQUENCE [LARGE SCALE GENOMIC DNA]</scope>
    <source>
        <strain evidence="1">PWHHKU_190912</strain>
    </source>
</reference>
<evidence type="ECO:0000313" key="2">
    <source>
        <dbReference type="Proteomes" id="UP001148838"/>
    </source>
</evidence>
<name>A0ABQ8TJ27_PERAM</name>
<gene>
    <name evidence="1" type="ORF">ANN_13272</name>
</gene>
<organism evidence="1 2">
    <name type="scientific">Periplaneta americana</name>
    <name type="common">American cockroach</name>
    <name type="synonym">Blatta americana</name>
    <dbReference type="NCBI Taxonomy" id="6978"/>
    <lineage>
        <taxon>Eukaryota</taxon>
        <taxon>Metazoa</taxon>
        <taxon>Ecdysozoa</taxon>
        <taxon>Arthropoda</taxon>
        <taxon>Hexapoda</taxon>
        <taxon>Insecta</taxon>
        <taxon>Pterygota</taxon>
        <taxon>Neoptera</taxon>
        <taxon>Polyneoptera</taxon>
        <taxon>Dictyoptera</taxon>
        <taxon>Blattodea</taxon>
        <taxon>Blattoidea</taxon>
        <taxon>Blattidae</taxon>
        <taxon>Blattinae</taxon>
        <taxon>Periplaneta</taxon>
    </lineage>
</organism>
<comment type="caution">
    <text evidence="1">The sequence shown here is derived from an EMBL/GenBank/DDBJ whole genome shotgun (WGS) entry which is preliminary data.</text>
</comment>
<accession>A0ABQ8TJ27</accession>
<dbReference type="Proteomes" id="UP001148838">
    <property type="component" value="Unassembled WGS sequence"/>
</dbReference>
<sequence length="242" mass="27861">MTSDFHYRAVVPNSEHCVVIKTLPARPRKVVAGQGISCFQQNASKRLNSANVVLRRTAVKEVLTEDHRIDRVTFCRIHTTIHGKRRYVSITTAHEWFAINSIQEKIQYIHDHFPRISEFFKQLKARNNSVEHSLSPIDEISVTLSSETYGVAKIAFDKLSQTSNRYNTLVVFCRTLQTFKSPHVLVKSEILGDRVPLTQIYESSENYHYHVPIIGQTYENTYHDGWPIRHHANTGEDGDDKD</sequence>
<proteinExistence type="predicted"/>
<protein>
    <submittedName>
        <fullName evidence="1">Uncharacterized protein</fullName>
    </submittedName>
</protein>
<evidence type="ECO:0000313" key="1">
    <source>
        <dbReference type="EMBL" id="KAJ4446575.1"/>
    </source>
</evidence>